<name>A0ABR9RQQ9_9ACTN</name>
<evidence type="ECO:0000259" key="4">
    <source>
        <dbReference type="Pfam" id="PF13439"/>
    </source>
</evidence>
<dbReference type="PANTHER" id="PTHR45947:SF3">
    <property type="entry name" value="SULFOQUINOVOSYL TRANSFERASE SQD2"/>
    <property type="match status" value="1"/>
</dbReference>
<keyword evidence="6" id="KW-1185">Reference proteome</keyword>
<evidence type="ECO:0000256" key="1">
    <source>
        <dbReference type="ARBA" id="ARBA00022676"/>
    </source>
</evidence>
<dbReference type="Pfam" id="PF00534">
    <property type="entry name" value="Glycos_transf_1"/>
    <property type="match status" value="1"/>
</dbReference>
<dbReference type="EMBL" id="JADCSA010000002">
    <property type="protein sequence ID" value="MBE7323720.1"/>
    <property type="molecule type" value="Genomic_DNA"/>
</dbReference>
<evidence type="ECO:0000313" key="6">
    <source>
        <dbReference type="Proteomes" id="UP000756387"/>
    </source>
</evidence>
<evidence type="ECO:0000259" key="3">
    <source>
        <dbReference type="Pfam" id="PF00534"/>
    </source>
</evidence>
<organism evidence="5 6">
    <name type="scientific">Nocardioides malaquae</name>
    <dbReference type="NCBI Taxonomy" id="2773426"/>
    <lineage>
        <taxon>Bacteria</taxon>
        <taxon>Bacillati</taxon>
        <taxon>Actinomycetota</taxon>
        <taxon>Actinomycetes</taxon>
        <taxon>Propionibacteriales</taxon>
        <taxon>Nocardioidaceae</taxon>
        <taxon>Nocardioides</taxon>
    </lineage>
</organism>
<feature type="domain" description="Glycosyltransferase subfamily 4-like N-terminal" evidence="4">
    <location>
        <begin position="14"/>
        <end position="176"/>
    </location>
</feature>
<accession>A0ABR9RQQ9</accession>
<comment type="caution">
    <text evidence="5">The sequence shown here is derived from an EMBL/GenBank/DDBJ whole genome shotgun (WGS) entry which is preliminary data.</text>
</comment>
<dbReference type="InterPro" id="IPR050194">
    <property type="entry name" value="Glycosyltransferase_grp1"/>
</dbReference>
<protein>
    <submittedName>
        <fullName evidence="5">Glycosyltransferase family 1 protein</fullName>
    </submittedName>
</protein>
<dbReference type="RefSeq" id="WP_193637020.1">
    <property type="nucleotide sequence ID" value="NZ_JADCSA010000002.1"/>
</dbReference>
<dbReference type="InterPro" id="IPR028098">
    <property type="entry name" value="Glyco_trans_4-like_N"/>
</dbReference>
<gene>
    <name evidence="5" type="ORF">IEQ44_03525</name>
</gene>
<dbReference type="PANTHER" id="PTHR45947">
    <property type="entry name" value="SULFOQUINOVOSYL TRANSFERASE SQD2"/>
    <property type="match status" value="1"/>
</dbReference>
<sequence length="373" mass="40152">MRVAIVTESFFPQVNGVTNTVRHTVDRLLQTGHEPVVIAPGPGAASYRNAPVVRVRSMALPRYTSFPIGLPDPVVERTLAQFRPDVVHLASPIALGAVGMRAALKLDLPTVAVYQTDIGGFVRQYGLRAEPAVARWVGRIHRRAGRTLAPSTASLMQLGRMGVPNLHRWGRGVSLDLFGPECRSDELRSHWTRGRDEVVVGYVGRLAAEKQVRRLAALADLPGVRLVVVGDGPERAALGRLLPRARFTGMLSGVDLARAYASLDVFVHTGEAETFCQTVQEAQASGVPVVAPAAGGPIDLVDHGRTGLLYAPGSDADLRQHVAHLVHDPENRRHLGEQGRTAVASRTWPAVVDQLIHEHYAAVRRPGLAAAAA</sequence>
<dbReference type="SUPFAM" id="SSF53756">
    <property type="entry name" value="UDP-Glycosyltransferase/glycogen phosphorylase"/>
    <property type="match status" value="1"/>
</dbReference>
<dbReference type="Pfam" id="PF13439">
    <property type="entry name" value="Glyco_transf_4"/>
    <property type="match status" value="1"/>
</dbReference>
<dbReference type="CDD" id="cd03814">
    <property type="entry name" value="GT4-like"/>
    <property type="match status" value="1"/>
</dbReference>
<proteinExistence type="predicted"/>
<dbReference type="InterPro" id="IPR001296">
    <property type="entry name" value="Glyco_trans_1"/>
</dbReference>
<dbReference type="Proteomes" id="UP000756387">
    <property type="component" value="Unassembled WGS sequence"/>
</dbReference>
<keyword evidence="2" id="KW-0808">Transferase</keyword>
<feature type="domain" description="Glycosyl transferase family 1" evidence="3">
    <location>
        <begin position="186"/>
        <end position="340"/>
    </location>
</feature>
<evidence type="ECO:0000313" key="5">
    <source>
        <dbReference type="EMBL" id="MBE7323720.1"/>
    </source>
</evidence>
<evidence type="ECO:0000256" key="2">
    <source>
        <dbReference type="ARBA" id="ARBA00022679"/>
    </source>
</evidence>
<keyword evidence="1" id="KW-0328">Glycosyltransferase</keyword>
<reference evidence="5 6" key="1">
    <citation type="submission" date="2020-10" db="EMBL/GenBank/DDBJ databases">
        <title>Nocardioides sp. isolated from sludge.</title>
        <authorList>
            <person name="Zhang X."/>
        </authorList>
    </citation>
    <scope>NUCLEOTIDE SEQUENCE [LARGE SCALE GENOMIC DNA]</scope>
    <source>
        <strain evidence="5 6">Y6</strain>
    </source>
</reference>
<dbReference type="Gene3D" id="3.40.50.2000">
    <property type="entry name" value="Glycogen Phosphorylase B"/>
    <property type="match status" value="2"/>
</dbReference>